<feature type="transmembrane region" description="Helical" evidence="6">
    <location>
        <begin position="56"/>
        <end position="75"/>
    </location>
</feature>
<evidence type="ECO:0000256" key="6">
    <source>
        <dbReference type="SAM" id="Phobius"/>
    </source>
</evidence>
<evidence type="ECO:0000256" key="2">
    <source>
        <dbReference type="ARBA" id="ARBA00022692"/>
    </source>
</evidence>
<dbReference type="InterPro" id="IPR011701">
    <property type="entry name" value="MFS"/>
</dbReference>
<dbReference type="EMBL" id="BKDJ01000001">
    <property type="protein sequence ID" value="GER21991.1"/>
    <property type="molecule type" value="Genomic_DNA"/>
</dbReference>
<sequence length="438" mass="43066">MTRSAPASSARRPEGPPAALLAVLACAMGVGPLLNYGISAAGALLVSHLGIADAQLGLAAAVVFAAAAVSSRALGRLSDRVSVRAQLVLIFGGTAVALAVASFADAFWVLLLAAALAGLAQAVSNPTTNKVITQVVPSARRAGWVGVKQSGVQASQLFAGLYFPAVSLWLGWRGAALGAAALALVLLAFSLQQLPPELRVPPGPAASPDAGPHPAPAGAEDAPEPAADAAPARGRQAVWLLTAVMFLVGLGTQATNVYLPLYAVRELGFPLLLGGVAAGLAGVIGVASRIAWGRRMAAGATASALLVAITLGSLLAVACLFTAGEFAAAGLLWAGVALHGATTLGASVVSYAAVMALVPHGRMGAATGTVSMGMYAGYAGGPLAMGLLVGATGTFAAGWIAVAAAYVVAAGAALLLGRTARAGNRAASRSSGRAAAGR</sequence>
<dbReference type="InterPro" id="IPR036259">
    <property type="entry name" value="MFS_trans_sf"/>
</dbReference>
<name>A0A5A7NQC0_9MICC</name>
<protein>
    <recommendedName>
        <fullName evidence="7">Major facilitator superfamily (MFS) profile domain-containing protein</fullName>
    </recommendedName>
</protein>
<dbReference type="Gene3D" id="1.20.1250.20">
    <property type="entry name" value="MFS general substrate transporter like domains"/>
    <property type="match status" value="1"/>
</dbReference>
<dbReference type="PROSITE" id="PS51257">
    <property type="entry name" value="PROKAR_LIPOPROTEIN"/>
    <property type="match status" value="1"/>
</dbReference>
<dbReference type="InterPro" id="IPR020846">
    <property type="entry name" value="MFS_dom"/>
</dbReference>
<dbReference type="SUPFAM" id="SSF103473">
    <property type="entry name" value="MFS general substrate transporter"/>
    <property type="match status" value="1"/>
</dbReference>
<keyword evidence="9" id="KW-1185">Reference proteome</keyword>
<dbReference type="OrthoDB" id="7030876at2"/>
<dbReference type="Proteomes" id="UP000325307">
    <property type="component" value="Unassembled WGS sequence"/>
</dbReference>
<feature type="transmembrane region" description="Helical" evidence="6">
    <location>
        <begin position="20"/>
        <end position="44"/>
    </location>
</feature>
<dbReference type="Pfam" id="PF07690">
    <property type="entry name" value="MFS_1"/>
    <property type="match status" value="1"/>
</dbReference>
<dbReference type="RefSeq" id="WP_149955469.1">
    <property type="nucleotide sequence ID" value="NZ_BKDJ01000001.1"/>
</dbReference>
<evidence type="ECO:0000313" key="9">
    <source>
        <dbReference type="Proteomes" id="UP000325307"/>
    </source>
</evidence>
<dbReference type="PANTHER" id="PTHR23527:SF1">
    <property type="entry name" value="BLL3282 PROTEIN"/>
    <property type="match status" value="1"/>
</dbReference>
<feature type="transmembrane region" description="Helical" evidence="6">
    <location>
        <begin position="396"/>
        <end position="416"/>
    </location>
</feature>
<accession>A0A5A7NQC0</accession>
<evidence type="ECO:0000256" key="5">
    <source>
        <dbReference type="SAM" id="MobiDB-lite"/>
    </source>
</evidence>
<dbReference type="GO" id="GO:0022857">
    <property type="term" value="F:transmembrane transporter activity"/>
    <property type="evidence" value="ECO:0007669"/>
    <property type="project" value="InterPro"/>
</dbReference>
<evidence type="ECO:0000256" key="1">
    <source>
        <dbReference type="ARBA" id="ARBA00004651"/>
    </source>
</evidence>
<comment type="caution">
    <text evidence="8">The sequence shown here is derived from an EMBL/GenBank/DDBJ whole genome shotgun (WGS) entry which is preliminary data.</text>
</comment>
<feature type="transmembrane region" description="Helical" evidence="6">
    <location>
        <begin position="87"/>
        <end position="120"/>
    </location>
</feature>
<dbReference type="PROSITE" id="PS50850">
    <property type="entry name" value="MFS"/>
    <property type="match status" value="1"/>
</dbReference>
<keyword evidence="4 6" id="KW-0472">Membrane</keyword>
<feature type="transmembrane region" description="Helical" evidence="6">
    <location>
        <begin position="271"/>
        <end position="292"/>
    </location>
</feature>
<proteinExistence type="predicted"/>
<feature type="transmembrane region" description="Helical" evidence="6">
    <location>
        <begin position="238"/>
        <end position="259"/>
    </location>
</feature>
<organism evidence="8 9">
    <name type="scientific">Zafaria cholistanensis</name>
    <dbReference type="NCBI Taxonomy" id="1682741"/>
    <lineage>
        <taxon>Bacteria</taxon>
        <taxon>Bacillati</taxon>
        <taxon>Actinomycetota</taxon>
        <taxon>Actinomycetes</taxon>
        <taxon>Micrococcales</taxon>
        <taxon>Micrococcaceae</taxon>
        <taxon>Zafaria</taxon>
    </lineage>
</organism>
<evidence type="ECO:0000256" key="3">
    <source>
        <dbReference type="ARBA" id="ARBA00022989"/>
    </source>
</evidence>
<feature type="transmembrane region" description="Helical" evidence="6">
    <location>
        <begin position="330"/>
        <end position="358"/>
    </location>
</feature>
<evidence type="ECO:0000259" key="7">
    <source>
        <dbReference type="PROSITE" id="PS50850"/>
    </source>
</evidence>
<evidence type="ECO:0000313" key="8">
    <source>
        <dbReference type="EMBL" id="GER21991.1"/>
    </source>
</evidence>
<feature type="compositionally biased region" description="Low complexity" evidence="5">
    <location>
        <begin position="216"/>
        <end position="227"/>
    </location>
</feature>
<feature type="transmembrane region" description="Helical" evidence="6">
    <location>
        <begin position="370"/>
        <end position="390"/>
    </location>
</feature>
<dbReference type="PANTHER" id="PTHR23527">
    <property type="entry name" value="BLL3282 PROTEIN"/>
    <property type="match status" value="1"/>
</dbReference>
<keyword evidence="2 6" id="KW-0812">Transmembrane</keyword>
<gene>
    <name evidence="8" type="ORF">NCCP1664_04880</name>
</gene>
<feature type="transmembrane region" description="Helical" evidence="6">
    <location>
        <begin position="170"/>
        <end position="189"/>
    </location>
</feature>
<keyword evidence="3 6" id="KW-1133">Transmembrane helix</keyword>
<dbReference type="GO" id="GO:0005886">
    <property type="term" value="C:plasma membrane"/>
    <property type="evidence" value="ECO:0007669"/>
    <property type="project" value="UniProtKB-SubCell"/>
</dbReference>
<evidence type="ECO:0000256" key="4">
    <source>
        <dbReference type="ARBA" id="ARBA00023136"/>
    </source>
</evidence>
<feature type="domain" description="Major facilitator superfamily (MFS) profile" evidence="7">
    <location>
        <begin position="15"/>
        <end position="421"/>
    </location>
</feature>
<reference evidence="8 9" key="1">
    <citation type="submission" date="2019-09" db="EMBL/GenBank/DDBJ databases">
        <title>Arthrobacter zafarii sp. nov., a moderately thermotolerant and halotolerant actinobacterium isolated from Cholistan desert soil of Pakistan.</title>
        <authorList>
            <person name="Amin A."/>
            <person name="Ahmed I."/>
            <person name="Khalid N."/>
            <person name="Schumann P."/>
            <person name="Busse H.J."/>
            <person name="Khan I.U."/>
            <person name="Li S."/>
            <person name="Li W.J."/>
        </authorList>
    </citation>
    <scope>NUCLEOTIDE SEQUENCE [LARGE SCALE GENOMIC DNA]</scope>
    <source>
        <strain evidence="8 9">NCCP-1664</strain>
    </source>
</reference>
<feature type="region of interest" description="Disordered" evidence="5">
    <location>
        <begin position="200"/>
        <end position="227"/>
    </location>
</feature>
<feature type="transmembrane region" description="Helical" evidence="6">
    <location>
        <begin position="304"/>
        <end position="324"/>
    </location>
</feature>
<feature type="compositionally biased region" description="Pro residues" evidence="5">
    <location>
        <begin position="200"/>
        <end position="215"/>
    </location>
</feature>
<comment type="subcellular location">
    <subcellularLocation>
        <location evidence="1">Cell membrane</location>
        <topology evidence="1">Multi-pass membrane protein</topology>
    </subcellularLocation>
</comment>
<dbReference type="InterPro" id="IPR052952">
    <property type="entry name" value="MFS-Transporter"/>
</dbReference>
<dbReference type="AlphaFoldDB" id="A0A5A7NQC0"/>